<keyword evidence="5" id="KW-1185">Reference proteome</keyword>
<dbReference type="EMBL" id="ABJB011028150">
    <property type="status" value="NOT_ANNOTATED_CDS"/>
    <property type="molecule type" value="Genomic_DNA"/>
</dbReference>
<feature type="compositionally biased region" description="Acidic residues" evidence="2">
    <location>
        <begin position="11"/>
        <end position="25"/>
    </location>
</feature>
<feature type="coiled-coil region" evidence="1">
    <location>
        <begin position="499"/>
        <end position="554"/>
    </location>
</feature>
<evidence type="ECO:0007829" key="6">
    <source>
        <dbReference type="PeptideAtlas" id="B7QEX3"/>
    </source>
</evidence>
<dbReference type="EMBL" id="DS922402">
    <property type="protein sequence ID" value="EEC17395.1"/>
    <property type="molecule type" value="Genomic_DNA"/>
</dbReference>
<name>B7QEX3_IXOSC</name>
<dbReference type="EMBL" id="ABJB010649827">
    <property type="status" value="NOT_ANNOTATED_CDS"/>
    <property type="molecule type" value="Genomic_DNA"/>
</dbReference>
<sequence length="1223" mass="134336">MSSRGTSAACELEEGEISDDAEETNLSEARDGSSEAHRDKCTSEKPEVHGAEVENGAAPVENGHLSPVLLDVSDISDDEEDLLELRRKALESIRKAKEREEAKVTDNEDDNVSLLVLEELPSDLLETDLPIQEVQEKQQAFKSLKREYNRMLKRKRAAFAQSSSDGATVIVAASAVDEQTKAGVPEEEQTAEGDVEATPADSPEVAIVDAAESSCDSTTLPLESIPLPDFVSGDNYEPVEMEVDSDDATETPTLEVPDGSEDEDEAALREQLLQAVMRNRVTKAPTSEPRLEGSTQPGSPATPVPPSAGATPPVVESPKVRVMQRAPAKRTDSPFGDTRRAAPVVINLAADDTTEEEESGDEDALLPSEASFSLGLDQLLKEARMKAQGPPPEEPAPPAVTLTPASVLKLSQAQQLEYRRLKAEIARRELRSATAPTVKISAAERQQLNKQRKLKQQAAMLRSLRALENTLHAERKALRLEDKRMGSLRTEVLTKKSAVRGTQVRIQKLKEQLATLEKVVAGHVTVIRKANVQLQALQGEVDKRKEHIVDLERQCQHHGRALYGANYKVPATADALSSPATSATPTKRKISIGSFQQIQKRARVVAPSETDNAARLRRTDAAYLAEKIRLQKLEEAMRLRLQELKQASGAKGATTPQCASTPATPPPPATVPATETSPPIDQTLPTKSTTRVVIAATAASKEKARMEKAAEKENLVGALAGVCKANPCVEEKAETAEEKALNRNRRAMEALFVAHCAKQTLASLPQVNALVSTEFPLPREDTPRRLELCLLKPQREQLSPAAATHHAVDVSEPYRSPLCHLGSYRLSPHLLRQPGAWLEGTAHAHKVQPRVHLQHAKDYACSPEEVLLDLALYSPSLIGVSADDSAQQCKAKAETYVANMTKKHKGLDLRSLCRLVVTEVNRSLKKAAPHYSSLEKRRWSLRQCQGPVGASRSPEAAEKPTLLAPKKDWKSLLQRRLEPSEDPELADLEPEVRYFDSCHLGIQALEEVVAQEPHNVELWLRLAYRHLHNRRGVTLAEGVQAQGQLCQQQLYHLTQGLAKGDTTPDSGWILEVLLYWARLSSLSGNLALAFLILKTAVKSVIGFEHFVVEPEAGELMDATTQDILQCANMLLSPNDLCFLWLCFLYFVEFRHLPACLFSTERGSLGRLCSKDCFEIPWHERRTLTQSYDALCCAFHEGIDELGGPERCLPLFASQLALMVSQGM</sequence>
<feature type="compositionally biased region" description="Basic and acidic residues" evidence="2">
    <location>
        <begin position="28"/>
        <end position="52"/>
    </location>
</feature>
<feature type="compositionally biased region" description="Acidic residues" evidence="2">
    <location>
        <begin position="237"/>
        <end position="249"/>
    </location>
</feature>
<dbReference type="VEuPathDB" id="VectorBase:ISCP_004031"/>
<reference evidence="3 5" key="1">
    <citation type="submission" date="2008-03" db="EMBL/GenBank/DDBJ databases">
        <title>Annotation of Ixodes scapularis.</title>
        <authorList>
            <consortium name="Ixodes scapularis Genome Project Consortium"/>
            <person name="Caler E."/>
            <person name="Hannick L.I."/>
            <person name="Bidwell S."/>
            <person name="Joardar V."/>
            <person name="Thiagarajan M."/>
            <person name="Amedeo P."/>
            <person name="Galinsky K.J."/>
            <person name="Schobel S."/>
            <person name="Inman J."/>
            <person name="Hostetler J."/>
            <person name="Miller J."/>
            <person name="Hammond M."/>
            <person name="Megy K."/>
            <person name="Lawson D."/>
            <person name="Kodira C."/>
            <person name="Sutton G."/>
            <person name="Meyer J."/>
            <person name="Hill C.A."/>
            <person name="Birren B."/>
            <person name="Nene V."/>
            <person name="Collins F."/>
            <person name="Alarcon-Chaidez F."/>
            <person name="Wikel S."/>
            <person name="Strausberg R."/>
        </authorList>
    </citation>
    <scope>NUCLEOTIDE SEQUENCE [LARGE SCALE GENOMIC DNA]</scope>
    <source>
        <strain evidence="5">Wikel</strain>
        <strain evidence="3">Wikel colony</strain>
    </source>
</reference>
<feature type="region of interest" description="Disordered" evidence="2">
    <location>
        <begin position="1"/>
        <end position="63"/>
    </location>
</feature>
<dbReference type="InParanoid" id="B7QEX3"/>
<dbReference type="EMBL" id="ABJB010522440">
    <property type="status" value="NOT_ANNOTATED_CDS"/>
    <property type="molecule type" value="Genomic_DNA"/>
</dbReference>
<evidence type="ECO:0000256" key="1">
    <source>
        <dbReference type="SAM" id="Coils"/>
    </source>
</evidence>
<dbReference type="EMBL" id="ABJB010884525">
    <property type="status" value="NOT_ANNOTATED_CDS"/>
    <property type="molecule type" value="Genomic_DNA"/>
</dbReference>
<protein>
    <submittedName>
        <fullName evidence="3 4">Uncharacterized protein</fullName>
    </submittedName>
</protein>
<dbReference type="EMBL" id="ABJB010205158">
    <property type="status" value="NOT_ANNOTATED_CDS"/>
    <property type="molecule type" value="Genomic_DNA"/>
</dbReference>
<keyword evidence="1" id="KW-0175">Coiled coil</keyword>
<dbReference type="PANTHER" id="PTHR21563:SF3">
    <property type="entry name" value="ZINC FINGER C3H1 DOMAIN-CONTAINING PROTEIN"/>
    <property type="match status" value="1"/>
</dbReference>
<evidence type="ECO:0000313" key="4">
    <source>
        <dbReference type="EnsemblMetazoa" id="ISCW013462-PA"/>
    </source>
</evidence>
<accession>B7QEX3</accession>
<evidence type="ECO:0000313" key="3">
    <source>
        <dbReference type="EMBL" id="EEC17395.1"/>
    </source>
</evidence>
<dbReference type="PANTHER" id="PTHR21563">
    <property type="entry name" value="ZINC FINGER C3H1 DOMAIN-CONTAINING PROTEIN"/>
    <property type="match status" value="1"/>
</dbReference>
<feature type="compositionally biased region" description="Acidic residues" evidence="2">
    <location>
        <begin position="185"/>
        <end position="195"/>
    </location>
</feature>
<dbReference type="STRING" id="6945.B7QEX3"/>
<reference evidence="4" key="2">
    <citation type="submission" date="2020-05" db="UniProtKB">
        <authorList>
            <consortium name="EnsemblMetazoa"/>
        </authorList>
    </citation>
    <scope>IDENTIFICATION</scope>
    <source>
        <strain evidence="4">wikel</strain>
    </source>
</reference>
<dbReference type="EMBL" id="ABJB010484295">
    <property type="status" value="NOT_ANNOTATED_CDS"/>
    <property type="molecule type" value="Genomic_DNA"/>
</dbReference>
<dbReference type="EMBL" id="ABJB010303525">
    <property type="status" value="NOT_ANNOTATED_CDS"/>
    <property type="molecule type" value="Genomic_DNA"/>
</dbReference>
<dbReference type="AlphaFoldDB" id="B7QEX3"/>
<dbReference type="EMBL" id="ABJB011140024">
    <property type="status" value="NOT_ANNOTATED_CDS"/>
    <property type="molecule type" value="Genomic_DNA"/>
</dbReference>
<keyword evidence="6" id="KW-1267">Proteomics identification</keyword>
<dbReference type="EMBL" id="ABJB010363330">
    <property type="status" value="NOT_ANNOTATED_CDS"/>
    <property type="molecule type" value="Genomic_DNA"/>
</dbReference>
<dbReference type="EnsemblMetazoa" id="ISCW013462-RA">
    <property type="protein sequence ID" value="ISCW013462-PA"/>
    <property type="gene ID" value="ISCW013462"/>
</dbReference>
<feature type="coiled-coil region" evidence="1">
    <location>
        <begin position="79"/>
        <end position="110"/>
    </location>
</feature>
<gene>
    <name evidence="3" type="ORF">IscW_ISCW013462</name>
</gene>
<dbReference type="HOGENOM" id="CLU_268457_0_0_1"/>
<dbReference type="PaxDb" id="6945-B7QEX3"/>
<feature type="region of interest" description="Disordered" evidence="2">
    <location>
        <begin position="647"/>
        <end position="684"/>
    </location>
</feature>
<dbReference type="VEuPathDB" id="VectorBase:ISCW013462"/>
<organism>
    <name type="scientific">Ixodes scapularis</name>
    <name type="common">Black-legged tick</name>
    <name type="synonym">Deer tick</name>
    <dbReference type="NCBI Taxonomy" id="6945"/>
    <lineage>
        <taxon>Eukaryota</taxon>
        <taxon>Metazoa</taxon>
        <taxon>Ecdysozoa</taxon>
        <taxon>Arthropoda</taxon>
        <taxon>Chelicerata</taxon>
        <taxon>Arachnida</taxon>
        <taxon>Acari</taxon>
        <taxon>Parasitiformes</taxon>
        <taxon>Ixodida</taxon>
        <taxon>Ixodoidea</taxon>
        <taxon>Ixodidae</taxon>
        <taxon>Ixodinae</taxon>
        <taxon>Ixodes</taxon>
    </lineage>
</organism>
<dbReference type="OrthoDB" id="6498784at2759"/>
<proteinExistence type="evidence at protein level"/>
<feature type="compositionally biased region" description="Low complexity" evidence="2">
    <location>
        <begin position="653"/>
        <end position="662"/>
    </location>
</feature>
<feature type="region of interest" description="Disordered" evidence="2">
    <location>
        <begin position="176"/>
        <end position="337"/>
    </location>
</feature>
<dbReference type="InterPro" id="IPR039278">
    <property type="entry name" value="Red1"/>
</dbReference>
<dbReference type="Proteomes" id="UP000001555">
    <property type="component" value="Unassembled WGS sequence"/>
</dbReference>
<evidence type="ECO:0000256" key="2">
    <source>
        <dbReference type="SAM" id="MobiDB-lite"/>
    </source>
</evidence>
<dbReference type="EMBL" id="ABJB010999754">
    <property type="status" value="NOT_ANNOTATED_CDS"/>
    <property type="molecule type" value="Genomic_DNA"/>
</dbReference>
<evidence type="ECO:0000313" key="5">
    <source>
        <dbReference type="Proteomes" id="UP000001555"/>
    </source>
</evidence>